<proteinExistence type="predicted"/>
<dbReference type="Proteomes" id="UP001054945">
    <property type="component" value="Unassembled WGS sequence"/>
</dbReference>
<evidence type="ECO:0000313" key="1">
    <source>
        <dbReference type="EMBL" id="GIY91447.1"/>
    </source>
</evidence>
<evidence type="ECO:0000313" key="2">
    <source>
        <dbReference type="Proteomes" id="UP001054945"/>
    </source>
</evidence>
<dbReference type="AlphaFoldDB" id="A0AAV4X8F8"/>
<comment type="caution">
    <text evidence="1">The sequence shown here is derived from an EMBL/GenBank/DDBJ whole genome shotgun (WGS) entry which is preliminary data.</text>
</comment>
<gene>
    <name evidence="1" type="ORF">CEXT_671671</name>
</gene>
<dbReference type="EMBL" id="BPLR01000011">
    <property type="protein sequence ID" value="GIY91447.1"/>
    <property type="molecule type" value="Genomic_DNA"/>
</dbReference>
<protein>
    <submittedName>
        <fullName evidence="1">Uncharacterized protein</fullName>
    </submittedName>
</protein>
<accession>A0AAV4X8F8</accession>
<reference evidence="1 2" key="1">
    <citation type="submission" date="2021-06" db="EMBL/GenBank/DDBJ databases">
        <title>Caerostris extrusa draft genome.</title>
        <authorList>
            <person name="Kono N."/>
            <person name="Arakawa K."/>
        </authorList>
    </citation>
    <scope>NUCLEOTIDE SEQUENCE [LARGE SCALE GENOMIC DNA]</scope>
</reference>
<name>A0AAV4X8F8_CAEEX</name>
<organism evidence="1 2">
    <name type="scientific">Caerostris extrusa</name>
    <name type="common">Bark spider</name>
    <name type="synonym">Caerostris bankana</name>
    <dbReference type="NCBI Taxonomy" id="172846"/>
    <lineage>
        <taxon>Eukaryota</taxon>
        <taxon>Metazoa</taxon>
        <taxon>Ecdysozoa</taxon>
        <taxon>Arthropoda</taxon>
        <taxon>Chelicerata</taxon>
        <taxon>Arachnida</taxon>
        <taxon>Araneae</taxon>
        <taxon>Araneomorphae</taxon>
        <taxon>Entelegynae</taxon>
        <taxon>Araneoidea</taxon>
        <taxon>Araneidae</taxon>
        <taxon>Caerostris</taxon>
    </lineage>
</organism>
<keyword evidence="2" id="KW-1185">Reference proteome</keyword>
<sequence length="73" mass="8111">MLNLPASFIAYEISVHGRADPPCLESTDYGLCKATMARAAPLNFQLSRKEAKTLLFIRCLAVDPQRKQLVCIT</sequence>